<accession>A0A8S3E3R9</accession>
<protein>
    <submittedName>
        <fullName evidence="1">Uncharacterized protein</fullName>
    </submittedName>
</protein>
<name>A0A8S3E3R9_9BILA</name>
<proteinExistence type="predicted"/>
<sequence length="58" mass="6870">MFIELYNTSPLLPNELSTRNQILPIQTSLNTIREYIFEINQLFFLKRDLTGPMGVLRR</sequence>
<gene>
    <name evidence="1" type="ORF">GIL414_LOCUS60400</name>
</gene>
<feature type="non-terminal residue" evidence="1">
    <location>
        <position position="1"/>
    </location>
</feature>
<dbReference type="AlphaFoldDB" id="A0A8S3E3R9"/>
<organism evidence="1 2">
    <name type="scientific">Rotaria magnacalcarata</name>
    <dbReference type="NCBI Taxonomy" id="392030"/>
    <lineage>
        <taxon>Eukaryota</taxon>
        <taxon>Metazoa</taxon>
        <taxon>Spiralia</taxon>
        <taxon>Gnathifera</taxon>
        <taxon>Rotifera</taxon>
        <taxon>Eurotatoria</taxon>
        <taxon>Bdelloidea</taxon>
        <taxon>Philodinida</taxon>
        <taxon>Philodinidae</taxon>
        <taxon>Rotaria</taxon>
    </lineage>
</organism>
<dbReference type="Proteomes" id="UP000681720">
    <property type="component" value="Unassembled WGS sequence"/>
</dbReference>
<comment type="caution">
    <text evidence="1">The sequence shown here is derived from an EMBL/GenBank/DDBJ whole genome shotgun (WGS) entry which is preliminary data.</text>
</comment>
<evidence type="ECO:0000313" key="1">
    <source>
        <dbReference type="EMBL" id="CAF5058959.1"/>
    </source>
</evidence>
<dbReference type="EMBL" id="CAJOBJ010233005">
    <property type="protein sequence ID" value="CAF5058959.1"/>
    <property type="molecule type" value="Genomic_DNA"/>
</dbReference>
<evidence type="ECO:0000313" key="2">
    <source>
        <dbReference type="Proteomes" id="UP000681720"/>
    </source>
</evidence>
<reference evidence="1" key="1">
    <citation type="submission" date="2021-02" db="EMBL/GenBank/DDBJ databases">
        <authorList>
            <person name="Nowell W R."/>
        </authorList>
    </citation>
    <scope>NUCLEOTIDE SEQUENCE</scope>
</reference>